<dbReference type="Proteomes" id="UP001155587">
    <property type="component" value="Unassembled WGS sequence"/>
</dbReference>
<dbReference type="InterPro" id="IPR011836">
    <property type="entry name" value="YhdP"/>
</dbReference>
<evidence type="ECO:0000313" key="2">
    <source>
        <dbReference type="EMBL" id="MCW8347731.1"/>
    </source>
</evidence>
<reference evidence="2" key="1">
    <citation type="submission" date="2022-02" db="EMBL/GenBank/DDBJ databases">
        <title>Vibrio sp. nov, a new bacterium isolated from seawater.</title>
        <authorList>
            <person name="Yuan Y."/>
        </authorList>
    </citation>
    <scope>NUCLEOTIDE SEQUENCE</scope>
    <source>
        <strain evidence="2">ZSDZ65</strain>
    </source>
</reference>
<accession>A0A9X3CQT2</accession>
<evidence type="ECO:0000259" key="1">
    <source>
        <dbReference type="Pfam" id="PF13116"/>
    </source>
</evidence>
<dbReference type="PANTHER" id="PTHR38690:SF1">
    <property type="entry name" value="PROTEASE"/>
    <property type="match status" value="1"/>
</dbReference>
<dbReference type="PANTHER" id="PTHR38690">
    <property type="entry name" value="PROTEASE-RELATED"/>
    <property type="match status" value="1"/>
</dbReference>
<comment type="caution">
    <text evidence="2">The sequence shown here is derived from an EMBL/GenBank/DDBJ whole genome shotgun (WGS) entry which is preliminary data.</text>
</comment>
<gene>
    <name evidence="2" type="ORF">MD535_17140</name>
</gene>
<sequence length="1300" mass="143407">MSPRVNQLVRFFLWILLTVLVLLATTVTVLRVTLPQLNRIQPEIVAWINQGTGFDVSISDVRGFWRNTHPSISLQGVVVGLPKNEQSKFEVANLELEFDLVQTVIQRQPVIADMSINGMILDIRTVDLLKATSNKSELKPPANNESAKNAEDIINRLDNILLRQLDRFSVVESTIFYQALSGEPRELDIANLQWRNENDRHLAQGTVSIADANLDSLEVRADFIDNGSLSDVTGSFYVTLDKMSVSPWLTDETAKKTGITGGDTSLRAWLTLEKSTAKDAYVEVLPSELMWEKEGVENQLLLESALLHLHPSKTGWQINAHEITARTNDTPWPELDVALDWNRQNQWQVNLSQLEIDALKPLASLAPDATVTEWLDKLNPGGRIEDIRIAQKEGPGSLQYSASFEQMSLSQWALLPGFSHVSGSVAGNLNKAKATVMVIDDKFPYGDVFQAPLNIKQGLVDIHWENHGDKGWSLWSDKVTAATADIQVLGAFRLDFPKDSSPFLSFYAEADLYNAGETWRYLPTLALGQSLTDYLSAAIQAGRVNTAKLLWYGQLSDFPYHDNNGMFQAWVGLRDAKFSFDTNWPPLTDLQLDLLFQNEAMHIDSKAATLMGVKGKRITGRIPELRGDGHLEIEAKAAGSGIAVRDYMMATPLVGSVGAALTAVQVSGEVDADFQLYIPFSGDTTPSRAWGFAELKDNHVEIDAPPMTLEKVSGRIAFDNDVVNANGLSATLLDQPITLDFDGQNSGKGYGVNIDAIGDWTMGPLEPYVGERFVSGLRGHAPWSLDVDLQLNDVGFTYQLDLNANLVTLASDYPYPLKKAFGEAGKARLQASGNQQAISARLQLPAVKYQTEIDITKETPVLKATNLVLGKGGFKISPIVGHDFQVRSDRFSFDEWSALAKQPPSSKKALLDDLNTPTIPLPTRVYIEAKELTLAGIEWHDVDFNARHKQGGWQFELDSQEAKGQANYSDDNELYVALKRLHIYLPSLNETSDKDEPIILQEDLSAPLVSEFDRNFFNVLPDSKLKIDDFWFQGYKVGKVDMDVSRQGNKLVWNKLNLSSGSNTINIDGDWMVAGQQSRSHVNLSVEGENNSDLMERFGITSGIQRAPFELNSTLSWDGAPWSMRVDTVNGEINTELGKGVISDVSGAARLLGLFSLDSIIRKMQLDFTDVFDKGMAFNSITGSGKIRDGIFVTNDIEMDAVAGDMKIKGLADLSAQTVDAEVNFTPDMTSGIPIITAFAVTPQTALVVLAVTTVISPVVEVVTQVNYSVKGKLDSPVVSEISRSKGEYTLPDNLKKEQK</sequence>
<name>A0A9X3CQT2_9VIBR</name>
<keyword evidence="3" id="KW-1185">Reference proteome</keyword>
<dbReference type="EMBL" id="JAKRRY010000025">
    <property type="protein sequence ID" value="MCW8347731.1"/>
    <property type="molecule type" value="Genomic_DNA"/>
</dbReference>
<dbReference type="Pfam" id="PF13116">
    <property type="entry name" value="YhdP"/>
    <property type="match status" value="1"/>
</dbReference>
<evidence type="ECO:0000313" key="3">
    <source>
        <dbReference type="Proteomes" id="UP001155587"/>
    </source>
</evidence>
<dbReference type="InterPro" id="IPR025263">
    <property type="entry name" value="YhdP_central"/>
</dbReference>
<feature type="domain" description="YhdP central" evidence="1">
    <location>
        <begin position="5"/>
        <end position="1279"/>
    </location>
</feature>
<dbReference type="RefSeq" id="WP_265676263.1">
    <property type="nucleotide sequence ID" value="NZ_JAKRRY010000025.1"/>
</dbReference>
<dbReference type="NCBIfam" id="TIGR02099">
    <property type="entry name" value="YhdP family protein"/>
    <property type="match status" value="1"/>
</dbReference>
<protein>
    <submittedName>
        <fullName evidence="2">TIGR02099 family protein</fullName>
    </submittedName>
</protein>
<organism evidence="2 3">
    <name type="scientific">Vibrio qingdaonensis</name>
    <dbReference type="NCBI Taxonomy" id="2829491"/>
    <lineage>
        <taxon>Bacteria</taxon>
        <taxon>Pseudomonadati</taxon>
        <taxon>Pseudomonadota</taxon>
        <taxon>Gammaproteobacteria</taxon>
        <taxon>Vibrionales</taxon>
        <taxon>Vibrionaceae</taxon>
        <taxon>Vibrio</taxon>
    </lineage>
</organism>
<proteinExistence type="predicted"/>